<accession>A0A9P5Y0U7</accession>
<comment type="caution">
    <text evidence="2">The sequence shown here is derived from an EMBL/GenBank/DDBJ whole genome shotgun (WGS) entry which is preliminary data.</text>
</comment>
<evidence type="ECO:0000256" key="1">
    <source>
        <dbReference type="SAM" id="MobiDB-lite"/>
    </source>
</evidence>
<sequence length="61" mass="6662">MPRYISSTPRLTNEITLSPTHPSGNVIIVLQCPPPDPSAFPGPHIHHTLHRSGRNKSEPSS</sequence>
<organism evidence="2 3">
    <name type="scientific">Collybia nuda</name>
    <dbReference type="NCBI Taxonomy" id="64659"/>
    <lineage>
        <taxon>Eukaryota</taxon>
        <taxon>Fungi</taxon>
        <taxon>Dikarya</taxon>
        <taxon>Basidiomycota</taxon>
        <taxon>Agaricomycotina</taxon>
        <taxon>Agaricomycetes</taxon>
        <taxon>Agaricomycetidae</taxon>
        <taxon>Agaricales</taxon>
        <taxon>Tricholomatineae</taxon>
        <taxon>Clitocybaceae</taxon>
        <taxon>Collybia</taxon>
    </lineage>
</organism>
<feature type="region of interest" description="Disordered" evidence="1">
    <location>
        <begin position="1"/>
        <end position="22"/>
    </location>
</feature>
<feature type="compositionally biased region" description="Basic residues" evidence="1">
    <location>
        <begin position="44"/>
        <end position="54"/>
    </location>
</feature>
<name>A0A9P5Y0U7_9AGAR</name>
<dbReference type="Proteomes" id="UP000807353">
    <property type="component" value="Unassembled WGS sequence"/>
</dbReference>
<keyword evidence="3" id="KW-1185">Reference proteome</keyword>
<dbReference type="EMBL" id="MU150302">
    <property type="protein sequence ID" value="KAF9460244.1"/>
    <property type="molecule type" value="Genomic_DNA"/>
</dbReference>
<gene>
    <name evidence="2" type="ORF">BDZ94DRAFT_1266552</name>
</gene>
<evidence type="ECO:0000313" key="2">
    <source>
        <dbReference type="EMBL" id="KAF9460244.1"/>
    </source>
</evidence>
<protein>
    <submittedName>
        <fullName evidence="2">Uncharacterized protein</fullName>
    </submittedName>
</protein>
<reference evidence="2" key="1">
    <citation type="submission" date="2020-11" db="EMBL/GenBank/DDBJ databases">
        <authorList>
            <consortium name="DOE Joint Genome Institute"/>
            <person name="Ahrendt S."/>
            <person name="Riley R."/>
            <person name="Andreopoulos W."/>
            <person name="Labutti K."/>
            <person name="Pangilinan J."/>
            <person name="Ruiz-Duenas F.J."/>
            <person name="Barrasa J.M."/>
            <person name="Sanchez-Garcia M."/>
            <person name="Camarero S."/>
            <person name="Miyauchi S."/>
            <person name="Serrano A."/>
            <person name="Linde D."/>
            <person name="Babiker R."/>
            <person name="Drula E."/>
            <person name="Ayuso-Fernandez I."/>
            <person name="Pacheco R."/>
            <person name="Padilla G."/>
            <person name="Ferreira P."/>
            <person name="Barriuso J."/>
            <person name="Kellner H."/>
            <person name="Castanera R."/>
            <person name="Alfaro M."/>
            <person name="Ramirez L."/>
            <person name="Pisabarro A.G."/>
            <person name="Kuo A."/>
            <person name="Tritt A."/>
            <person name="Lipzen A."/>
            <person name="He G."/>
            <person name="Yan M."/>
            <person name="Ng V."/>
            <person name="Cullen D."/>
            <person name="Martin F."/>
            <person name="Rosso M.-N."/>
            <person name="Henrissat B."/>
            <person name="Hibbett D."/>
            <person name="Martinez A.T."/>
            <person name="Grigoriev I.V."/>
        </authorList>
    </citation>
    <scope>NUCLEOTIDE SEQUENCE</scope>
    <source>
        <strain evidence="2">CBS 247.69</strain>
    </source>
</reference>
<feature type="region of interest" description="Disordered" evidence="1">
    <location>
        <begin position="37"/>
        <end position="61"/>
    </location>
</feature>
<dbReference type="AlphaFoldDB" id="A0A9P5Y0U7"/>
<proteinExistence type="predicted"/>
<evidence type="ECO:0000313" key="3">
    <source>
        <dbReference type="Proteomes" id="UP000807353"/>
    </source>
</evidence>